<protein>
    <recommendedName>
        <fullName evidence="3">Transmembrane protein (PGPGW)</fullName>
    </recommendedName>
</protein>
<dbReference type="InterPro" id="IPR019099">
    <property type="entry name" value="Uncharacterised_PGPGW_TM"/>
</dbReference>
<feature type="transmembrane region" description="Helical" evidence="1">
    <location>
        <begin position="23"/>
        <end position="42"/>
    </location>
</feature>
<dbReference type="AlphaFoldDB" id="A0A3B1CNK5"/>
<keyword evidence="1" id="KW-0472">Membrane</keyword>
<gene>
    <name evidence="2" type="ORF">MNBD_NITROSPIRAE02-1559</name>
</gene>
<evidence type="ECO:0008006" key="3">
    <source>
        <dbReference type="Google" id="ProtNLM"/>
    </source>
</evidence>
<feature type="transmembrane region" description="Helical" evidence="1">
    <location>
        <begin position="48"/>
        <end position="68"/>
    </location>
</feature>
<sequence>MNTALKLFVSRLTVKTLPQAKRVTKIVIGFTLLFVGIALIVLPGPATVVIPLSLAILAGEFVWAKKLLERFNSGIRHLRNWRK</sequence>
<keyword evidence="1" id="KW-1133">Transmembrane helix</keyword>
<evidence type="ECO:0000256" key="1">
    <source>
        <dbReference type="SAM" id="Phobius"/>
    </source>
</evidence>
<accession>A0A3B1CNK5</accession>
<evidence type="ECO:0000313" key="2">
    <source>
        <dbReference type="EMBL" id="VAX29882.1"/>
    </source>
</evidence>
<dbReference type="Pfam" id="PF09656">
    <property type="entry name" value="PGPGW"/>
    <property type="match status" value="1"/>
</dbReference>
<dbReference type="EMBL" id="UOGH01000135">
    <property type="protein sequence ID" value="VAX29882.1"/>
    <property type="molecule type" value="Genomic_DNA"/>
</dbReference>
<name>A0A3B1CNK5_9ZZZZ</name>
<proteinExistence type="predicted"/>
<reference evidence="2" key="1">
    <citation type="submission" date="2018-06" db="EMBL/GenBank/DDBJ databases">
        <authorList>
            <person name="Zhirakovskaya E."/>
        </authorList>
    </citation>
    <scope>NUCLEOTIDE SEQUENCE</scope>
</reference>
<keyword evidence="1" id="KW-0812">Transmembrane</keyword>
<organism evidence="2">
    <name type="scientific">hydrothermal vent metagenome</name>
    <dbReference type="NCBI Taxonomy" id="652676"/>
    <lineage>
        <taxon>unclassified sequences</taxon>
        <taxon>metagenomes</taxon>
        <taxon>ecological metagenomes</taxon>
    </lineage>
</organism>